<feature type="region of interest" description="Disordered" evidence="1">
    <location>
        <begin position="63"/>
        <end position="105"/>
    </location>
</feature>
<evidence type="ECO:0000313" key="2">
    <source>
        <dbReference type="EMBL" id="KAG7194293.1"/>
    </source>
</evidence>
<dbReference type="GeneID" id="66118397"/>
<dbReference type="AlphaFoldDB" id="A0A9P8AIE6"/>
<keyword evidence="3" id="KW-1185">Reference proteome</keyword>
<evidence type="ECO:0000313" key="3">
    <source>
        <dbReference type="Proteomes" id="UP000790833"/>
    </source>
</evidence>
<organism evidence="2 3">
    <name type="scientific">Scheffersomyces spartinae</name>
    <dbReference type="NCBI Taxonomy" id="45513"/>
    <lineage>
        <taxon>Eukaryota</taxon>
        <taxon>Fungi</taxon>
        <taxon>Dikarya</taxon>
        <taxon>Ascomycota</taxon>
        <taxon>Saccharomycotina</taxon>
        <taxon>Pichiomycetes</taxon>
        <taxon>Debaryomycetaceae</taxon>
        <taxon>Scheffersomyces</taxon>
    </lineage>
</organism>
<dbReference type="Proteomes" id="UP000790833">
    <property type="component" value="Unassembled WGS sequence"/>
</dbReference>
<evidence type="ECO:0000256" key="1">
    <source>
        <dbReference type="SAM" id="MobiDB-lite"/>
    </source>
</evidence>
<sequence length="469" mass="50789">MTSNNVPAAKSSSQYIRNIGVHENVMPLIKVQPEHLSKKIDSKTIISTIQKYKKQQAEEELELGRQMAAKKQSSSSSSSSSGHIGNSSAIAAISKGKRRRKSFMSSTSTIAMVNQGYNGTSSEGSPTSIFSTIPCTPSSLIPNTSTTSFSSNSFATCSFNNPGPHPVQMHLIHKLPSDQLINQNVAESPMNHESNHQIPLLSSSSLSGASQNGLNTARAFVQPCTSTERLSSFGDLVSFVPHLANTLVYLPGSINTNNQCNGQSLEQSCNNDLKPSPRLIEKVSNFDIIGDTLLSNSKGVTLISSPHRSESPVDHQNPILNLTNIHWSQNPNQSTLKNSACFQPPHPKFVNGCIRFEKSSAGSHSIMKVDEVSFQDTLQDQTKGEFGYATNASNSNDDKFLDPSKSNLERALDDLYFEYMQVSNGFIYSNYAAVTGTAFGPFSSELSLQSSTNTSHGDINCDDVSKCSL</sequence>
<gene>
    <name evidence="2" type="ORF">KQ657_005023</name>
</gene>
<name>A0A9P8AIE6_9ASCO</name>
<protein>
    <submittedName>
        <fullName evidence="2">Uncharacterized protein</fullName>
    </submittedName>
</protein>
<dbReference type="RefSeq" id="XP_043049840.1">
    <property type="nucleotide sequence ID" value="XM_043195667.1"/>
</dbReference>
<comment type="caution">
    <text evidence="2">The sequence shown here is derived from an EMBL/GenBank/DDBJ whole genome shotgun (WGS) entry which is preliminary data.</text>
</comment>
<reference evidence="2" key="1">
    <citation type="submission" date="2021-03" db="EMBL/GenBank/DDBJ databases">
        <authorList>
            <person name="Palmer J.M."/>
        </authorList>
    </citation>
    <scope>NUCLEOTIDE SEQUENCE</scope>
    <source>
        <strain evidence="2">ARV_011</strain>
    </source>
</reference>
<feature type="compositionally biased region" description="Low complexity" evidence="1">
    <location>
        <begin position="69"/>
        <end position="94"/>
    </location>
</feature>
<accession>A0A9P8AIE6</accession>
<proteinExistence type="predicted"/>
<dbReference type="EMBL" id="JAHMUF010000008">
    <property type="protein sequence ID" value="KAG7194293.1"/>
    <property type="molecule type" value="Genomic_DNA"/>
</dbReference>